<sequence length="63" mass="7116">MATLSNKAWIFIIIFVLAFGFVIGYSFGKSVGFNANQELLKSEVNKAQQGILDLQKKLENFKF</sequence>
<accession>A0A1G2F1R3</accession>
<reference evidence="2 3" key="1">
    <citation type="journal article" date="2016" name="Nat. Commun.">
        <title>Thousands of microbial genomes shed light on interconnected biogeochemical processes in an aquifer system.</title>
        <authorList>
            <person name="Anantharaman K."/>
            <person name="Brown C.T."/>
            <person name="Hug L.A."/>
            <person name="Sharon I."/>
            <person name="Castelle C.J."/>
            <person name="Probst A.J."/>
            <person name="Thomas B.C."/>
            <person name="Singh A."/>
            <person name="Wilkins M.J."/>
            <person name="Karaoz U."/>
            <person name="Brodie E.L."/>
            <person name="Williams K.H."/>
            <person name="Hubbard S.S."/>
            <person name="Banfield J.F."/>
        </authorList>
    </citation>
    <scope>NUCLEOTIDE SEQUENCE [LARGE SCALE GENOMIC DNA]</scope>
</reference>
<name>A0A1G2F1R3_9BACT</name>
<evidence type="ECO:0000313" key="2">
    <source>
        <dbReference type="EMBL" id="OGZ31702.1"/>
    </source>
</evidence>
<dbReference type="AlphaFoldDB" id="A0A1G2F1R3"/>
<keyword evidence="1" id="KW-0472">Membrane</keyword>
<keyword evidence="1" id="KW-1133">Transmembrane helix</keyword>
<evidence type="ECO:0000313" key="3">
    <source>
        <dbReference type="Proteomes" id="UP000176787"/>
    </source>
</evidence>
<protein>
    <submittedName>
        <fullName evidence="2">Uncharacterized protein</fullName>
    </submittedName>
</protein>
<feature type="transmembrane region" description="Helical" evidence="1">
    <location>
        <begin position="6"/>
        <end position="27"/>
    </location>
</feature>
<keyword evidence="1" id="KW-0812">Transmembrane</keyword>
<gene>
    <name evidence="2" type="ORF">A3H02_01400</name>
</gene>
<proteinExistence type="predicted"/>
<dbReference type="Proteomes" id="UP000176787">
    <property type="component" value="Unassembled WGS sequence"/>
</dbReference>
<dbReference type="STRING" id="1801726.A3H02_01400"/>
<evidence type="ECO:0000256" key="1">
    <source>
        <dbReference type="SAM" id="Phobius"/>
    </source>
</evidence>
<comment type="caution">
    <text evidence="2">The sequence shown here is derived from an EMBL/GenBank/DDBJ whole genome shotgun (WGS) entry which is preliminary data.</text>
</comment>
<organism evidence="2 3">
    <name type="scientific">Candidatus Niyogibacteria bacterium RIFCSPLOWO2_12_FULL_41_13</name>
    <dbReference type="NCBI Taxonomy" id="1801726"/>
    <lineage>
        <taxon>Bacteria</taxon>
        <taxon>Candidatus Niyogiibacteriota</taxon>
    </lineage>
</organism>
<dbReference type="EMBL" id="MHMS01000023">
    <property type="protein sequence ID" value="OGZ31702.1"/>
    <property type="molecule type" value="Genomic_DNA"/>
</dbReference>